<reference evidence="2 3" key="1">
    <citation type="journal article" date="2022" name="Plant J.">
        <title>Strategies of tolerance reflected in two North American maple genomes.</title>
        <authorList>
            <person name="McEvoy S.L."/>
            <person name="Sezen U.U."/>
            <person name="Trouern-Trend A."/>
            <person name="McMahon S.M."/>
            <person name="Schaberg P.G."/>
            <person name="Yang J."/>
            <person name="Wegrzyn J.L."/>
            <person name="Swenson N.G."/>
        </authorList>
    </citation>
    <scope>NUCLEOTIDE SEQUENCE [LARGE SCALE GENOMIC DNA]</scope>
    <source>
        <strain evidence="2">91603</strain>
    </source>
</reference>
<dbReference type="AlphaFoldDB" id="A0AAD5JR34"/>
<dbReference type="Proteomes" id="UP001064489">
    <property type="component" value="Chromosome 13"/>
</dbReference>
<evidence type="ECO:0000313" key="2">
    <source>
        <dbReference type="EMBL" id="KAI9198339.1"/>
    </source>
</evidence>
<keyword evidence="1" id="KW-0732">Signal</keyword>
<feature type="signal peptide" evidence="1">
    <location>
        <begin position="1"/>
        <end position="21"/>
    </location>
</feature>
<keyword evidence="3" id="KW-1185">Reference proteome</keyword>
<protein>
    <submittedName>
        <fullName evidence="2">Uncharacterized protein</fullName>
    </submittedName>
</protein>
<name>A0AAD5JR34_ACENE</name>
<dbReference type="EMBL" id="JAJSOW010000002">
    <property type="protein sequence ID" value="KAI9198339.1"/>
    <property type="molecule type" value="Genomic_DNA"/>
</dbReference>
<evidence type="ECO:0000313" key="3">
    <source>
        <dbReference type="Proteomes" id="UP001064489"/>
    </source>
</evidence>
<gene>
    <name evidence="2" type="ORF">LWI28_014228</name>
</gene>
<proteinExistence type="predicted"/>
<accession>A0AAD5JR34</accession>
<comment type="caution">
    <text evidence="2">The sequence shown here is derived from an EMBL/GenBank/DDBJ whole genome shotgun (WGS) entry which is preliminary data.</text>
</comment>
<evidence type="ECO:0000256" key="1">
    <source>
        <dbReference type="SAM" id="SignalP"/>
    </source>
</evidence>
<organism evidence="2 3">
    <name type="scientific">Acer negundo</name>
    <name type="common">Box elder</name>
    <dbReference type="NCBI Taxonomy" id="4023"/>
    <lineage>
        <taxon>Eukaryota</taxon>
        <taxon>Viridiplantae</taxon>
        <taxon>Streptophyta</taxon>
        <taxon>Embryophyta</taxon>
        <taxon>Tracheophyta</taxon>
        <taxon>Spermatophyta</taxon>
        <taxon>Magnoliopsida</taxon>
        <taxon>eudicotyledons</taxon>
        <taxon>Gunneridae</taxon>
        <taxon>Pentapetalae</taxon>
        <taxon>rosids</taxon>
        <taxon>malvids</taxon>
        <taxon>Sapindales</taxon>
        <taxon>Sapindaceae</taxon>
        <taxon>Hippocastanoideae</taxon>
        <taxon>Acereae</taxon>
        <taxon>Acer</taxon>
    </lineage>
</organism>
<sequence length="91" mass="10146">MDALSVLVASLVLFVYKLLESERRQSPASLTGSGSLSIVRSEKGKKKYDDVVVPCRDEEDSWSIFGWREVEDETGFGERLKKMISKGCSLA</sequence>
<feature type="chain" id="PRO_5042098114" evidence="1">
    <location>
        <begin position="22"/>
        <end position="91"/>
    </location>
</feature>